<name>A0ABD1YKT5_9MARC</name>
<proteinExistence type="predicted"/>
<gene>
    <name evidence="1" type="ORF">R1flu_016082</name>
</gene>
<protein>
    <submittedName>
        <fullName evidence="1">Uncharacterized protein</fullName>
    </submittedName>
</protein>
<dbReference type="EMBL" id="JBHFFA010000004">
    <property type="protein sequence ID" value="KAL2631396.1"/>
    <property type="molecule type" value="Genomic_DNA"/>
</dbReference>
<organism evidence="1 2">
    <name type="scientific">Riccia fluitans</name>
    <dbReference type="NCBI Taxonomy" id="41844"/>
    <lineage>
        <taxon>Eukaryota</taxon>
        <taxon>Viridiplantae</taxon>
        <taxon>Streptophyta</taxon>
        <taxon>Embryophyta</taxon>
        <taxon>Marchantiophyta</taxon>
        <taxon>Marchantiopsida</taxon>
        <taxon>Marchantiidae</taxon>
        <taxon>Marchantiales</taxon>
        <taxon>Ricciaceae</taxon>
        <taxon>Riccia</taxon>
    </lineage>
</organism>
<evidence type="ECO:0000313" key="1">
    <source>
        <dbReference type="EMBL" id="KAL2631396.1"/>
    </source>
</evidence>
<reference evidence="1 2" key="1">
    <citation type="submission" date="2024-09" db="EMBL/GenBank/DDBJ databases">
        <title>Chromosome-scale assembly of Riccia fluitans.</title>
        <authorList>
            <person name="Paukszto L."/>
            <person name="Sawicki J."/>
            <person name="Karawczyk K."/>
            <person name="Piernik-Szablinska J."/>
            <person name="Szczecinska M."/>
            <person name="Mazdziarz M."/>
        </authorList>
    </citation>
    <scope>NUCLEOTIDE SEQUENCE [LARGE SCALE GENOMIC DNA]</scope>
    <source>
        <strain evidence="1">Rf_01</strain>
        <tissue evidence="1">Aerial parts of the thallus</tissue>
    </source>
</reference>
<keyword evidence="2" id="KW-1185">Reference proteome</keyword>
<evidence type="ECO:0000313" key="2">
    <source>
        <dbReference type="Proteomes" id="UP001605036"/>
    </source>
</evidence>
<dbReference type="Proteomes" id="UP001605036">
    <property type="component" value="Unassembled WGS sequence"/>
</dbReference>
<sequence length="98" mass="10696">MITHAKSAAGGLSCMKGLHLEGAVLMAISSALNAMLSVDELLKYEGLSVTATCIKNVNLNVTDDQLAEIVSPNQPFWRGKLREDVEFPEDTVDTEYRI</sequence>
<comment type="caution">
    <text evidence="1">The sequence shown here is derived from an EMBL/GenBank/DDBJ whole genome shotgun (WGS) entry which is preliminary data.</text>
</comment>
<accession>A0ABD1YKT5</accession>
<dbReference type="AlphaFoldDB" id="A0ABD1YKT5"/>